<dbReference type="PROSITE" id="PS51186">
    <property type="entry name" value="GNAT"/>
    <property type="match status" value="1"/>
</dbReference>
<keyword evidence="2" id="KW-0012">Acyltransferase</keyword>
<dbReference type="Gene3D" id="3.40.630.30">
    <property type="match status" value="1"/>
</dbReference>
<dbReference type="GO" id="GO:0016746">
    <property type="term" value="F:acyltransferase activity"/>
    <property type="evidence" value="ECO:0007669"/>
    <property type="project" value="UniProtKB-KW"/>
</dbReference>
<dbReference type="PANTHER" id="PTHR37817">
    <property type="entry name" value="N-ACETYLTRANSFERASE EIS"/>
    <property type="match status" value="1"/>
</dbReference>
<organism evidence="2 3">
    <name type="scientific">Streptomyces cellulosae</name>
    <dbReference type="NCBI Taxonomy" id="1968"/>
    <lineage>
        <taxon>Bacteria</taxon>
        <taxon>Bacillati</taxon>
        <taxon>Actinomycetota</taxon>
        <taxon>Actinomycetes</taxon>
        <taxon>Kitasatosporales</taxon>
        <taxon>Streptomycetaceae</taxon>
        <taxon>Streptomyces</taxon>
    </lineage>
</organism>
<dbReference type="InterPro" id="IPR016181">
    <property type="entry name" value="Acyl_CoA_acyltransferase"/>
</dbReference>
<dbReference type="Proteomes" id="UP001612415">
    <property type="component" value="Unassembled WGS sequence"/>
</dbReference>
<gene>
    <name evidence="2" type="ORF">ACIA8P_36570</name>
</gene>
<dbReference type="EC" id="2.3.1.-" evidence="2"/>
<comment type="caution">
    <text evidence="2">The sequence shown here is derived from an EMBL/GenBank/DDBJ whole genome shotgun (WGS) entry which is preliminary data.</text>
</comment>
<evidence type="ECO:0000313" key="3">
    <source>
        <dbReference type="Proteomes" id="UP001612415"/>
    </source>
</evidence>
<evidence type="ECO:0000259" key="1">
    <source>
        <dbReference type="PROSITE" id="PS51186"/>
    </source>
</evidence>
<dbReference type="RefSeq" id="WP_398660528.1">
    <property type="nucleotide sequence ID" value="NZ_JBITDC010000018.1"/>
</dbReference>
<dbReference type="InterPro" id="IPR000182">
    <property type="entry name" value="GNAT_dom"/>
</dbReference>
<feature type="domain" description="N-acetyltransferase" evidence="1">
    <location>
        <begin position="119"/>
        <end position="254"/>
    </location>
</feature>
<keyword evidence="2" id="KW-0808">Transferase</keyword>
<dbReference type="PANTHER" id="PTHR37817:SF1">
    <property type="entry name" value="N-ACETYLTRANSFERASE EIS"/>
    <property type="match status" value="1"/>
</dbReference>
<sequence length="254" mass="27478">MDELTHPKVIAQQLANAREFWLGYGAEGRRRSGHFMYRSGVADAQLNGVVSLAGGSFKNALQEAESVFSGLPWLWWVGPDSRPGVVGDLESHQFSEVGSMPVMAVRLDRVRRPSPTAGLEVRVVDDPAGLADWVRCWTWAFGIDTDLTAKILTAEAARPESSPRLIRFAGWLDGRLVGTAALYSSQGVAGVYVVSTLKERRGQGIGTQLTAAALQAGREQGLSIGTLQASSLGLPVYERMGFAEVARYRLFAKA</sequence>
<dbReference type="InterPro" id="IPR051554">
    <property type="entry name" value="Acetyltransferase_Eis"/>
</dbReference>
<protein>
    <submittedName>
        <fullName evidence="2">GNAT family N-acetyltransferase</fullName>
        <ecNumber evidence="2">2.3.1.-</ecNumber>
    </submittedName>
</protein>
<evidence type="ECO:0000313" key="2">
    <source>
        <dbReference type="EMBL" id="MFI5680075.1"/>
    </source>
</evidence>
<accession>A0ABW7YCE2</accession>
<proteinExistence type="predicted"/>
<reference evidence="2 3" key="1">
    <citation type="submission" date="2024-10" db="EMBL/GenBank/DDBJ databases">
        <title>The Natural Products Discovery Center: Release of the First 8490 Sequenced Strains for Exploring Actinobacteria Biosynthetic Diversity.</title>
        <authorList>
            <person name="Kalkreuter E."/>
            <person name="Kautsar S.A."/>
            <person name="Yang D."/>
            <person name="Bader C.D."/>
            <person name="Teijaro C.N."/>
            <person name="Fluegel L."/>
            <person name="Davis C.M."/>
            <person name="Simpson J.R."/>
            <person name="Lauterbach L."/>
            <person name="Steele A.D."/>
            <person name="Gui C."/>
            <person name="Meng S."/>
            <person name="Li G."/>
            <person name="Viehrig K."/>
            <person name="Ye F."/>
            <person name="Su P."/>
            <person name="Kiefer A.F."/>
            <person name="Nichols A."/>
            <person name="Cepeda A.J."/>
            <person name="Yan W."/>
            <person name="Fan B."/>
            <person name="Jiang Y."/>
            <person name="Adhikari A."/>
            <person name="Zheng C.-J."/>
            <person name="Schuster L."/>
            <person name="Cowan T.M."/>
            <person name="Smanski M.J."/>
            <person name="Chevrette M.G."/>
            <person name="De Carvalho L.P.S."/>
            <person name="Shen B."/>
        </authorList>
    </citation>
    <scope>NUCLEOTIDE SEQUENCE [LARGE SCALE GENOMIC DNA]</scope>
    <source>
        <strain evidence="2 3">NPDC051599</strain>
    </source>
</reference>
<keyword evidence="3" id="KW-1185">Reference proteome</keyword>
<dbReference type="Pfam" id="PF00583">
    <property type="entry name" value="Acetyltransf_1"/>
    <property type="match status" value="1"/>
</dbReference>
<dbReference type="SUPFAM" id="SSF55729">
    <property type="entry name" value="Acyl-CoA N-acyltransferases (Nat)"/>
    <property type="match status" value="1"/>
</dbReference>
<dbReference type="CDD" id="cd04301">
    <property type="entry name" value="NAT_SF"/>
    <property type="match status" value="1"/>
</dbReference>
<name>A0ABW7YCE2_STRCE</name>
<dbReference type="EMBL" id="JBITDC010000018">
    <property type="protein sequence ID" value="MFI5680075.1"/>
    <property type="molecule type" value="Genomic_DNA"/>
</dbReference>